<dbReference type="GO" id="GO:0005776">
    <property type="term" value="C:autophagosome"/>
    <property type="evidence" value="ECO:0007669"/>
    <property type="project" value="TreeGrafter"/>
</dbReference>
<evidence type="ECO:0000256" key="1">
    <source>
        <dbReference type="ARBA" id="ARBA00022679"/>
    </source>
</evidence>
<protein>
    <submittedName>
        <fullName evidence="8">Serine/threonine protein kinase</fullName>
        <ecNumber evidence="8">2.7.11.17</ecNumber>
    </submittedName>
</protein>
<keyword evidence="6" id="KW-0812">Transmembrane</keyword>
<evidence type="ECO:0000256" key="2">
    <source>
        <dbReference type="ARBA" id="ARBA00022741"/>
    </source>
</evidence>
<dbReference type="InterPro" id="IPR000719">
    <property type="entry name" value="Prot_kinase_dom"/>
</dbReference>
<dbReference type="InterPro" id="IPR013320">
    <property type="entry name" value="ConA-like_dom_sf"/>
</dbReference>
<evidence type="ECO:0000256" key="4">
    <source>
        <dbReference type="ARBA" id="ARBA00022840"/>
    </source>
</evidence>
<dbReference type="PANTHER" id="PTHR24348">
    <property type="entry name" value="SERINE/THREONINE-PROTEIN KINASE UNC-51-RELATED"/>
    <property type="match status" value="1"/>
</dbReference>
<dbReference type="Gene3D" id="2.60.120.200">
    <property type="match status" value="1"/>
</dbReference>
<evidence type="ECO:0000256" key="6">
    <source>
        <dbReference type="SAM" id="Phobius"/>
    </source>
</evidence>
<dbReference type="STRING" id="756272.Plabr_1173"/>
<keyword evidence="6" id="KW-0472">Membrane</keyword>
<evidence type="ECO:0000313" key="8">
    <source>
        <dbReference type="EMBL" id="ADY58789.1"/>
    </source>
</evidence>
<dbReference type="InterPro" id="IPR017441">
    <property type="entry name" value="Protein_kinase_ATP_BS"/>
</dbReference>
<dbReference type="OrthoDB" id="6111975at2"/>
<dbReference type="Pfam" id="PF13385">
    <property type="entry name" value="Laminin_G_3"/>
    <property type="match status" value="1"/>
</dbReference>
<dbReference type="GO" id="GO:0005524">
    <property type="term" value="F:ATP binding"/>
    <property type="evidence" value="ECO:0007669"/>
    <property type="project" value="UniProtKB-UniRule"/>
</dbReference>
<organism evidence="8 9">
    <name type="scientific">Rubinisphaera brasiliensis (strain ATCC 49424 / DSM 5305 / JCM 21570 / IAM 15109 / NBRC 103401 / IFAM 1448)</name>
    <name type="common">Planctomyces brasiliensis</name>
    <dbReference type="NCBI Taxonomy" id="756272"/>
    <lineage>
        <taxon>Bacteria</taxon>
        <taxon>Pseudomonadati</taxon>
        <taxon>Planctomycetota</taxon>
        <taxon>Planctomycetia</taxon>
        <taxon>Planctomycetales</taxon>
        <taxon>Planctomycetaceae</taxon>
        <taxon>Rubinisphaera</taxon>
    </lineage>
</organism>
<reference evidence="9" key="1">
    <citation type="submission" date="2011-02" db="EMBL/GenBank/DDBJ databases">
        <title>The complete genome of Planctomyces brasiliensis DSM 5305.</title>
        <authorList>
            <person name="Lucas S."/>
            <person name="Copeland A."/>
            <person name="Lapidus A."/>
            <person name="Bruce D."/>
            <person name="Goodwin L."/>
            <person name="Pitluck S."/>
            <person name="Kyrpides N."/>
            <person name="Mavromatis K."/>
            <person name="Pagani I."/>
            <person name="Ivanova N."/>
            <person name="Ovchinnikova G."/>
            <person name="Lu M."/>
            <person name="Detter J.C."/>
            <person name="Han C."/>
            <person name="Land M."/>
            <person name="Hauser L."/>
            <person name="Markowitz V."/>
            <person name="Cheng J.-F."/>
            <person name="Hugenholtz P."/>
            <person name="Woyke T."/>
            <person name="Wu D."/>
            <person name="Tindall B."/>
            <person name="Pomrenke H.G."/>
            <person name="Brambilla E."/>
            <person name="Klenk H.-P."/>
            <person name="Eisen J.A."/>
        </authorList>
    </citation>
    <scope>NUCLEOTIDE SEQUENCE [LARGE SCALE GENOMIC DNA]</scope>
    <source>
        <strain evidence="9">ATCC 49424 / DSM 5305 / JCM 21570 / NBRC 103401 / IFAM 1448</strain>
    </source>
</reference>
<keyword evidence="6" id="KW-1133">Transmembrane helix</keyword>
<dbReference type="RefSeq" id="WP_013627522.1">
    <property type="nucleotide sequence ID" value="NC_015174.1"/>
</dbReference>
<keyword evidence="3 8" id="KW-0418">Kinase</keyword>
<gene>
    <name evidence="8" type="ordered locus">Plabr_1173</name>
</gene>
<feature type="transmembrane region" description="Helical" evidence="6">
    <location>
        <begin position="346"/>
        <end position="367"/>
    </location>
</feature>
<evidence type="ECO:0000259" key="7">
    <source>
        <dbReference type="PROSITE" id="PS50011"/>
    </source>
</evidence>
<dbReference type="EMBL" id="CP002546">
    <property type="protein sequence ID" value="ADY58789.1"/>
    <property type="molecule type" value="Genomic_DNA"/>
</dbReference>
<feature type="domain" description="Protein kinase" evidence="7">
    <location>
        <begin position="81"/>
        <end position="337"/>
    </location>
</feature>
<dbReference type="Gene3D" id="3.30.200.20">
    <property type="entry name" value="Phosphorylase Kinase, domain 1"/>
    <property type="match status" value="1"/>
</dbReference>
<dbReference type="eggNOG" id="COG0515">
    <property type="taxonomic scope" value="Bacteria"/>
</dbReference>
<dbReference type="KEGG" id="pbs:Plabr_1173"/>
<dbReference type="GO" id="GO:0000407">
    <property type="term" value="C:phagophore assembly site"/>
    <property type="evidence" value="ECO:0007669"/>
    <property type="project" value="TreeGrafter"/>
</dbReference>
<dbReference type="InterPro" id="IPR045269">
    <property type="entry name" value="Atg1-like"/>
</dbReference>
<dbReference type="SUPFAM" id="SSF49899">
    <property type="entry name" value="Concanavalin A-like lectins/glucanases"/>
    <property type="match status" value="1"/>
</dbReference>
<accession>F0SLP8</accession>
<dbReference type="HOGENOM" id="CLU_478871_0_0_0"/>
<evidence type="ECO:0000256" key="5">
    <source>
        <dbReference type="PROSITE-ProRule" id="PRU10141"/>
    </source>
</evidence>
<keyword evidence="1 8" id="KW-0808">Transferase</keyword>
<dbReference type="Pfam" id="PF00069">
    <property type="entry name" value="Pkinase"/>
    <property type="match status" value="1"/>
</dbReference>
<sequence length="569" mass="62892">MTEDEKDLIADLLVKWEDAFDQGREILAEELCTDCPHLTQTVRSKIESLKTTAWTKRDPARPLDEAEVARDDTGTVLADRYRLEQLLGSGGYGQVYRASDTKLHRQVAVKIGHHRTSSDLLLDEARRVARCPKHPGIVSVHDCGEHEGRVFLVFEYVAGRSLAEVVRTKRPSTSEAVQLVATVAESLSAAHKLGLVHRDLKPENILLDEAGNPLIADFGVACTLDEAAKGRAGTSGTLPYQSPEILSGDMQLLDGRCDIHSLGVVLYELLSGKTPFPAKDKTELREQILFRQPTPLREVNKSVPEELDAICMKAMAKHPGGRFETVDDFAAALRNWLDNSVSHRRWLRFVGLAVALCIIVLTAIWYLTRPNPESLIQDGLLHFDGRTRIVTNVDRTLPVTLEVWVRPDPYIDENCQFIIGSDISGKYGLGLAICGSMLSVEYVRGMVNSSAAVPPNRWSHLAAVFTENETRLYLDGKLVQTAPGSKPGGETRFVIGNVGQNNLISFFKGQMRSVRISEGERYSGEFEPPSEFASEESPLLLISKPRIEGNSIRTASGTVVGTVEYVKEH</sequence>
<evidence type="ECO:0000313" key="9">
    <source>
        <dbReference type="Proteomes" id="UP000006860"/>
    </source>
</evidence>
<dbReference type="AlphaFoldDB" id="F0SLP8"/>
<keyword evidence="9" id="KW-1185">Reference proteome</keyword>
<keyword evidence="4 5" id="KW-0067">ATP-binding</keyword>
<dbReference type="PROSITE" id="PS50011">
    <property type="entry name" value="PROTEIN_KINASE_DOM"/>
    <property type="match status" value="1"/>
</dbReference>
<dbReference type="PANTHER" id="PTHR24348:SF22">
    <property type="entry name" value="NON-SPECIFIC SERINE_THREONINE PROTEIN KINASE"/>
    <property type="match status" value="1"/>
</dbReference>
<keyword evidence="2 5" id="KW-0547">Nucleotide-binding</keyword>
<evidence type="ECO:0000256" key="3">
    <source>
        <dbReference type="ARBA" id="ARBA00022777"/>
    </source>
</evidence>
<proteinExistence type="predicted"/>
<dbReference type="PROSITE" id="PS00107">
    <property type="entry name" value="PROTEIN_KINASE_ATP"/>
    <property type="match status" value="1"/>
</dbReference>
<dbReference type="InterPro" id="IPR011009">
    <property type="entry name" value="Kinase-like_dom_sf"/>
</dbReference>
<dbReference type="GO" id="GO:0004683">
    <property type="term" value="F:calcium/calmodulin-dependent protein kinase activity"/>
    <property type="evidence" value="ECO:0007669"/>
    <property type="project" value="UniProtKB-EC"/>
</dbReference>
<dbReference type="InterPro" id="IPR008271">
    <property type="entry name" value="Ser/Thr_kinase_AS"/>
</dbReference>
<name>F0SLP8_RUBBR</name>
<dbReference type="EC" id="2.7.11.17" evidence="8"/>
<dbReference type="SUPFAM" id="SSF56112">
    <property type="entry name" value="Protein kinase-like (PK-like)"/>
    <property type="match status" value="1"/>
</dbReference>
<dbReference type="SMART" id="SM00220">
    <property type="entry name" value="S_TKc"/>
    <property type="match status" value="1"/>
</dbReference>
<dbReference type="GO" id="GO:0005829">
    <property type="term" value="C:cytosol"/>
    <property type="evidence" value="ECO:0007669"/>
    <property type="project" value="TreeGrafter"/>
</dbReference>
<feature type="binding site" evidence="5">
    <location>
        <position position="110"/>
    </location>
    <ligand>
        <name>ATP</name>
        <dbReference type="ChEBI" id="CHEBI:30616"/>
    </ligand>
</feature>
<dbReference type="GO" id="GO:0016020">
    <property type="term" value="C:membrane"/>
    <property type="evidence" value="ECO:0007669"/>
    <property type="project" value="TreeGrafter"/>
</dbReference>
<dbReference type="Gene3D" id="1.10.510.10">
    <property type="entry name" value="Transferase(Phosphotransferase) domain 1"/>
    <property type="match status" value="1"/>
</dbReference>
<keyword evidence="8" id="KW-0723">Serine/threonine-protein kinase</keyword>
<dbReference type="PROSITE" id="PS00108">
    <property type="entry name" value="PROTEIN_KINASE_ST"/>
    <property type="match status" value="1"/>
</dbReference>
<dbReference type="CDD" id="cd14014">
    <property type="entry name" value="STKc_PknB_like"/>
    <property type="match status" value="1"/>
</dbReference>
<dbReference type="Proteomes" id="UP000006860">
    <property type="component" value="Chromosome"/>
</dbReference>